<dbReference type="Pfam" id="PF00581">
    <property type="entry name" value="Rhodanese"/>
    <property type="match status" value="2"/>
</dbReference>
<evidence type="ECO:0000256" key="3">
    <source>
        <dbReference type="RuleBase" id="RU000507"/>
    </source>
</evidence>
<keyword evidence="2" id="KW-0677">Repeat</keyword>
<evidence type="ECO:0000313" key="6">
    <source>
        <dbReference type="Proteomes" id="UP000252182"/>
    </source>
</evidence>
<gene>
    <name evidence="5" type="primary">sseB</name>
    <name evidence="5" type="ORF">DTO96_102005</name>
</gene>
<keyword evidence="1 3" id="KW-0808">Transferase</keyword>
<dbReference type="InterPro" id="IPR036873">
    <property type="entry name" value="Rhodanese-like_dom_sf"/>
</dbReference>
<dbReference type="GO" id="GO:0004792">
    <property type="term" value="F:thiosulfate-cyanide sulfurtransferase activity"/>
    <property type="evidence" value="ECO:0007669"/>
    <property type="project" value="InterPro"/>
</dbReference>
<dbReference type="EMBL" id="CP031124">
    <property type="protein sequence ID" value="AXF86259.1"/>
    <property type="molecule type" value="Genomic_DNA"/>
</dbReference>
<dbReference type="KEGG" id="hyf:DTO96_102005"/>
<proteinExistence type="predicted"/>
<protein>
    <recommendedName>
        <fullName evidence="3">Sulfurtransferase</fullName>
    </recommendedName>
</protein>
<dbReference type="PANTHER" id="PTHR11364:SF27">
    <property type="entry name" value="SULFURTRANSFERASE"/>
    <property type="match status" value="1"/>
</dbReference>
<feature type="domain" description="Rhodanese" evidence="4">
    <location>
        <begin position="171"/>
        <end position="284"/>
    </location>
</feature>
<accession>A0A345DD21</accession>
<dbReference type="InterPro" id="IPR001307">
    <property type="entry name" value="Thiosulphate_STrfase_CS"/>
</dbReference>
<dbReference type="CDD" id="cd01448">
    <property type="entry name" value="TST_Repeat_1"/>
    <property type="match status" value="1"/>
</dbReference>
<dbReference type="RefSeq" id="WP_114563354.1">
    <property type="nucleotide sequence ID" value="NZ_CP031124.1"/>
</dbReference>
<feature type="domain" description="Rhodanese" evidence="4">
    <location>
        <begin position="17"/>
        <end position="136"/>
    </location>
</feature>
<evidence type="ECO:0000256" key="2">
    <source>
        <dbReference type="ARBA" id="ARBA00022737"/>
    </source>
</evidence>
<name>A0A345DD21_9BURK</name>
<dbReference type="Gene3D" id="3.40.250.10">
    <property type="entry name" value="Rhodanese-like domain"/>
    <property type="match status" value="2"/>
</dbReference>
<dbReference type="PROSITE" id="PS50206">
    <property type="entry name" value="RHODANESE_3"/>
    <property type="match status" value="2"/>
</dbReference>
<organism evidence="5 6">
    <name type="scientific">Ephemeroptericola cinctiostellae</name>
    <dbReference type="NCBI Taxonomy" id="2268024"/>
    <lineage>
        <taxon>Bacteria</taxon>
        <taxon>Pseudomonadati</taxon>
        <taxon>Pseudomonadota</taxon>
        <taxon>Betaproteobacteria</taxon>
        <taxon>Burkholderiales</taxon>
        <taxon>Burkholderiaceae</taxon>
        <taxon>Ephemeroptericola</taxon>
    </lineage>
</organism>
<evidence type="ECO:0000256" key="1">
    <source>
        <dbReference type="ARBA" id="ARBA00022679"/>
    </source>
</evidence>
<dbReference type="PANTHER" id="PTHR11364">
    <property type="entry name" value="THIOSULFATE SULFERTANSFERASE"/>
    <property type="match status" value="1"/>
</dbReference>
<dbReference type="OrthoDB" id="9781034at2"/>
<sequence>MYTTLITANELNALINASKDLLILDARHDLMNTEAGATAYAHAHIANAHFMHMDTDLSGEKTGTNGRHPLPDMAVFSDKLRTIGLNNDTQVVVYDEHNGMMAARAWWLLRHLGHKNCAVLNGGLTAWRTANLPLTADASIIANTVTAQGHFIAHNSLNRTVTADDLMAHLNDATYRIIDARAPERYSGAVEPIDPIGGHIPHAVNHFFMRNLNEDFTFKSADALRSEWLVTFGEQSIAHIVNQCGSGVTACHNILAQHIAGLDGAALYAGSWSEWCSDAGRPVEKSAVV</sequence>
<evidence type="ECO:0000313" key="5">
    <source>
        <dbReference type="EMBL" id="AXF86259.1"/>
    </source>
</evidence>
<keyword evidence="6" id="KW-1185">Reference proteome</keyword>
<reference evidence="6" key="1">
    <citation type="submission" date="2018-07" db="EMBL/GenBank/DDBJ databases">
        <authorList>
            <person name="Kim H."/>
        </authorList>
    </citation>
    <scope>NUCLEOTIDE SEQUENCE [LARGE SCALE GENOMIC DNA]</scope>
    <source>
        <strain evidence="6">F02</strain>
    </source>
</reference>
<dbReference type="CDD" id="cd01449">
    <property type="entry name" value="TST_Repeat_2"/>
    <property type="match status" value="1"/>
</dbReference>
<dbReference type="PROSITE" id="PS00683">
    <property type="entry name" value="RHODANESE_2"/>
    <property type="match status" value="1"/>
</dbReference>
<dbReference type="SUPFAM" id="SSF52821">
    <property type="entry name" value="Rhodanese/Cell cycle control phosphatase"/>
    <property type="match status" value="2"/>
</dbReference>
<dbReference type="AlphaFoldDB" id="A0A345DD21"/>
<dbReference type="Proteomes" id="UP000252182">
    <property type="component" value="Chromosome"/>
</dbReference>
<dbReference type="InterPro" id="IPR001763">
    <property type="entry name" value="Rhodanese-like_dom"/>
</dbReference>
<dbReference type="SMART" id="SM00450">
    <property type="entry name" value="RHOD"/>
    <property type="match status" value="2"/>
</dbReference>
<evidence type="ECO:0000259" key="4">
    <source>
        <dbReference type="PROSITE" id="PS50206"/>
    </source>
</evidence>
<dbReference type="InterPro" id="IPR045078">
    <property type="entry name" value="TST/MPST-like"/>
</dbReference>